<dbReference type="SUPFAM" id="SSF51445">
    <property type="entry name" value="(Trans)glycosidases"/>
    <property type="match status" value="2"/>
</dbReference>
<dbReference type="PRINTS" id="PR00133">
    <property type="entry name" value="GLHYDRLASE3"/>
</dbReference>
<proteinExistence type="inferred from homology"/>
<dbReference type="Gene3D" id="2.60.120.260">
    <property type="entry name" value="Galactose-binding domain-like"/>
    <property type="match status" value="3"/>
</dbReference>
<dbReference type="Gene3D" id="3.20.20.80">
    <property type="entry name" value="Glycosidases"/>
    <property type="match status" value="1"/>
</dbReference>
<dbReference type="SMART" id="SM00606">
    <property type="entry name" value="CBD_IV"/>
    <property type="match status" value="3"/>
</dbReference>
<reference evidence="11 12" key="1">
    <citation type="submission" date="2018-10" db="EMBL/GenBank/DDBJ databases">
        <title>Genome Sequence of Cohnella sp.</title>
        <authorList>
            <person name="Srinivasan S."/>
            <person name="Kim M.K."/>
        </authorList>
    </citation>
    <scope>NUCLEOTIDE SEQUENCE [LARGE SCALE GENOMIC DNA]</scope>
    <source>
        <strain evidence="11 12">18JY8-7</strain>
    </source>
</reference>
<feature type="chain" id="PRO_5018001052" description="beta-glucosidase" evidence="8">
    <location>
        <begin position="29"/>
        <end position="2171"/>
    </location>
</feature>
<dbReference type="InterPro" id="IPR008979">
    <property type="entry name" value="Galactose-bd-like_sf"/>
</dbReference>
<dbReference type="Pfam" id="PF02055">
    <property type="entry name" value="Glyco_hydro_30"/>
    <property type="match status" value="1"/>
</dbReference>
<evidence type="ECO:0000256" key="7">
    <source>
        <dbReference type="SAM" id="MobiDB-lite"/>
    </source>
</evidence>
<dbReference type="Pfam" id="PF00395">
    <property type="entry name" value="SLH"/>
    <property type="match status" value="3"/>
</dbReference>
<keyword evidence="6" id="KW-0326">Glycosidase</keyword>
<dbReference type="InterPro" id="IPR033453">
    <property type="entry name" value="Glyco_hydro_30_TIM-barrel"/>
</dbReference>
<evidence type="ECO:0000256" key="4">
    <source>
        <dbReference type="ARBA" id="ARBA00022729"/>
    </source>
</evidence>
<dbReference type="Pfam" id="PF03422">
    <property type="entry name" value="CBM_6"/>
    <property type="match status" value="3"/>
</dbReference>
<dbReference type="CDD" id="cd04080">
    <property type="entry name" value="CBM6_cellulase-like"/>
    <property type="match status" value="2"/>
</dbReference>
<dbReference type="InterPro" id="IPR001119">
    <property type="entry name" value="SLH_dom"/>
</dbReference>
<keyword evidence="4 8" id="KW-0732">Signal</keyword>
<dbReference type="SUPFAM" id="SSF49785">
    <property type="entry name" value="Galactose-binding domain-like"/>
    <property type="match status" value="3"/>
</dbReference>
<organism evidence="11 12">
    <name type="scientific">Cohnella candidum</name>
    <dbReference type="NCBI Taxonomy" id="2674991"/>
    <lineage>
        <taxon>Bacteria</taxon>
        <taxon>Bacillati</taxon>
        <taxon>Bacillota</taxon>
        <taxon>Bacilli</taxon>
        <taxon>Bacillales</taxon>
        <taxon>Paenibacillaceae</taxon>
        <taxon>Cohnella</taxon>
    </lineage>
</organism>
<feature type="domain" description="SLH" evidence="10">
    <location>
        <begin position="2115"/>
        <end position="2171"/>
    </location>
</feature>
<accession>A0A3G3JYU4</accession>
<dbReference type="SUPFAM" id="SSF52279">
    <property type="entry name" value="Beta-D-glucan exohydrolase, C-terminal domain"/>
    <property type="match status" value="1"/>
</dbReference>
<evidence type="ECO:0000259" key="10">
    <source>
        <dbReference type="PROSITE" id="PS51272"/>
    </source>
</evidence>
<dbReference type="Gene3D" id="3.40.50.1700">
    <property type="entry name" value="Glycoside hydrolase family 3 C-terminal domain"/>
    <property type="match status" value="1"/>
</dbReference>
<evidence type="ECO:0000256" key="6">
    <source>
        <dbReference type="ARBA" id="ARBA00023295"/>
    </source>
</evidence>
<dbReference type="InterPro" id="IPR033452">
    <property type="entry name" value="GH30_C"/>
</dbReference>
<feature type="region of interest" description="Disordered" evidence="7">
    <location>
        <begin position="1753"/>
        <end position="1788"/>
    </location>
</feature>
<feature type="domain" description="CBM6" evidence="9">
    <location>
        <begin position="1524"/>
        <end position="1657"/>
    </location>
</feature>
<feature type="compositionally biased region" description="Gly residues" evidence="7">
    <location>
        <begin position="1764"/>
        <end position="1778"/>
    </location>
</feature>
<dbReference type="GO" id="GO:0008422">
    <property type="term" value="F:beta-glucosidase activity"/>
    <property type="evidence" value="ECO:0007669"/>
    <property type="project" value="UniProtKB-EC"/>
</dbReference>
<dbReference type="InterPro" id="IPR002772">
    <property type="entry name" value="Glyco_hydro_3_C"/>
</dbReference>
<evidence type="ECO:0000256" key="1">
    <source>
        <dbReference type="ARBA" id="ARBA00000448"/>
    </source>
</evidence>
<dbReference type="InterPro" id="IPR013780">
    <property type="entry name" value="Glyco_hydro_b"/>
</dbReference>
<dbReference type="InterPro" id="IPR001764">
    <property type="entry name" value="Glyco_hydro_3_N"/>
</dbReference>
<dbReference type="PANTHER" id="PTHR30620">
    <property type="entry name" value="PERIPLASMIC BETA-GLUCOSIDASE-RELATED"/>
    <property type="match status" value="1"/>
</dbReference>
<dbReference type="EC" id="3.2.1.21" evidence="3"/>
<feature type="domain" description="CBM6" evidence="9">
    <location>
        <begin position="660"/>
        <end position="781"/>
    </location>
</feature>
<dbReference type="InterPro" id="IPR051915">
    <property type="entry name" value="Cellulose_Degrad_GH3"/>
</dbReference>
<feature type="domain" description="SLH" evidence="10">
    <location>
        <begin position="1988"/>
        <end position="2046"/>
    </location>
</feature>
<comment type="similarity">
    <text evidence="2">Belongs to the glycosyl hydrolase 3 family.</text>
</comment>
<evidence type="ECO:0000256" key="3">
    <source>
        <dbReference type="ARBA" id="ARBA00012744"/>
    </source>
</evidence>
<dbReference type="InterPro" id="IPR005084">
    <property type="entry name" value="CBM6"/>
</dbReference>
<dbReference type="Pfam" id="PF17189">
    <property type="entry name" value="Glyco_hydro_30C"/>
    <property type="match status" value="1"/>
</dbReference>
<evidence type="ECO:0000256" key="8">
    <source>
        <dbReference type="SAM" id="SignalP"/>
    </source>
</evidence>
<name>A0A3G3JYU4_9BACL</name>
<dbReference type="Gene3D" id="3.20.20.300">
    <property type="entry name" value="Glycoside hydrolase, family 3, N-terminal domain"/>
    <property type="match status" value="1"/>
</dbReference>
<dbReference type="EMBL" id="CP033433">
    <property type="protein sequence ID" value="AYQ73426.1"/>
    <property type="molecule type" value="Genomic_DNA"/>
</dbReference>
<dbReference type="Pfam" id="PF01915">
    <property type="entry name" value="Glyco_hydro_3_C"/>
    <property type="match status" value="1"/>
</dbReference>
<comment type="catalytic activity">
    <reaction evidence="1">
        <text>Hydrolysis of terminal, non-reducing beta-D-glucosyl residues with release of beta-D-glucose.</text>
        <dbReference type="EC" id="3.2.1.21"/>
    </reaction>
</comment>
<dbReference type="Pfam" id="PF00933">
    <property type="entry name" value="Glyco_hydro_3"/>
    <property type="match status" value="1"/>
</dbReference>
<feature type="signal peptide" evidence="8">
    <location>
        <begin position="1"/>
        <end position="28"/>
    </location>
</feature>
<sequence>MLKRKISAVAAVALFCSTIAGLVPGVSAAPPTDAGLLPYYDASRPVEERVSDLLARMTLDEKIGQMVQAERASVTPEDVYAYKLGSVLSGGGSFPNGKQADSTREKWAGLVDSYQAAALSTNLGIPILYGVDAVHGNSNLIGATLFPHNIGLGATRDFELVRKVGSAAAKEIKAAGTNWAFAPTIADPQDVRWGRTYEGFGDDQTLVAQMGSAYIKGLQGTTSGELKNSDKVLATAKHFLGEGLTDNGANQGNVSAMTEEEVLALDLPMYKAAIDAGARTVMVSYSSIQGLKMHANKRILTDALKGTGPGQLGFTGFVITDYNGVQQITKDSDGNAVSGLKDQIRVAINAGVDMLMEPSDWKISLTYLKDLVDGGQIPLSRIDDAVTRILRVKFESGLFEHPMTDSNLAQTFGSTEDRAVARQAVRESLVLLKNDKVNGQPILSQLKNMNKILVAGKSADNIGLQAGGWSITWQGAAGSTTPGTTILKGIQNAVGSTKTVTYNKHGRGAAGNDAAIVVIGETPYAEGNGDSLNGLKLDEEDLATLANVKAAGIPTVVVLVSGRPMMINDQLGDMAGLVAAWLPGTEGQGVADVLFGSYDFTGKLPVRWPFYTEAYKTPKAGERNLDPQYILFDYGYGLKKSQETPALPPIPAKPGQPLYQRVEAESYVAQNGIQTENTSDAGGGQNIGWTDPGDWMEYLINVPAAGSFDIDFRHAGTGDNTGFNIFNESGTKIGELNVNGTGGWQNWQTTTVHGVPLAQGVQKIKLVLKAGGLNFNWFGSAGFSPAAVPADGGGAIADQPVVAAGAVQNWITTERDSKSKNWYYGPRWQDGDKRLEPQANLDITAAGSDPGATTIKIDPRKEYQSVMGIGTSMEESTVYNLMKMSPAKRDEWLKQMASKTDGIGMSMVRVTIGTADFTAQKFYTYDDMPAGQTDPTLSHFSIQKDIDYGIVGALKKLKAFNPDIKFFASPWSPPGWMKTTDSMIRGQVKDEYLPVLADYYVKYIQAYKDQGINIEAMTLQNEPLLEIDYPSTKMPWQQEAALAKLLKQKLAAAGLDVKLWIFDHNPSDMMSYPAPLLSVPENRDAVDGTAFHDYGGDLALMSQLHDMYPDENIYLTERAVWGTEGTDRIAQYFRNWARSYNSWVAMLDSDIATHQWVGTPDPTMLVQDSANRDNYWMTPEYYFLGHFTKFVEPGYVRIDSDYGSKDKVTNVSFLSPDKKTIVTVVINQTNVEQTFKLVSDGTQIAAKLPAKSVATYKWDRIGDLSDPAPAPVLSAEPQSLDYGVDGATVTLKLAGGAFKPDGLNQITVSGEAASKGITVTGVTYGSSVAEPTVTEPTVTDVTYNDNASSGSVTDAVYGQPDQVTVHLGWNGTPYYGSVKLTFNVPPAAYSDSSGNATLTTDVMLQGTVNQTTPKAIPGTLGANDFYQLSGVTGATDQIAGFGPGDWAAFKVNVPQNGKYAVTVVAKSPNGSNFSITEDDGAPVTVSIPSLSGSTAWVGARTTIDLHAGERILKITGAVGAFDMQRIEVEAVTAQMAGEGGILKAEAESFTSAGQNVIQYGSQNNLGYTVGGTFMDYLIAVPADGFYKVKYRYATTQGGVSMSLTAGGAQKAATALPGTGGWDSYAEASDVVQLSGGVQTIRLTILGDGANLDWFQLVPTSAPVVQGGKAAVPVIGHNGQPGKPHTITLSTSTDGADIHYTTDGTLPDETSEIYHSPVHVERGTVIRAIAVKAGMQISYVAFYSNNEITYSNEVFVEPGNPDPGTPGGNPGGGGGGGHSGPKEVIEAPKPVVDPKTGRAVTTIPDDALTAAIEAAKPEGKGAAKITIRVPELSGQSAYEVVLPANRLSDTKLTAKMEVVTVVGTIVLPSDMVDSADVNGGKNIGVAVAAADKTKLDASLKSQIGDRPVVELILQVDGRTVAWSNPDAPVVVSVPYKPTAEELAHPEHITVWYIDGAGSIIAVPSGRYDKATGMVTFKTTHFSSYAVAFVNKTFADLGSHAWARQAIETLAAKGVIQGVSGSSFSPGAKVKRADFILLLVKALGLTAKADGQFADVKADAYYADAVAVAKKLGIVQGIGDNRFGPETNITRQEMMTMAAQALKAAQIELPAGSAADLAKFADRGKIASFAVEGMATLVKNGLIAGSGTGINPLGTATRAETALLIYGLYKLQP</sequence>
<dbReference type="KEGG" id="coh:EAV92_13095"/>
<dbReference type="PANTHER" id="PTHR30620:SF16">
    <property type="entry name" value="LYSOSOMAL BETA GLUCOSIDASE"/>
    <property type="match status" value="1"/>
</dbReference>
<dbReference type="InterPro" id="IPR059177">
    <property type="entry name" value="GH29D-like_dom"/>
</dbReference>
<dbReference type="PROSITE" id="PS51272">
    <property type="entry name" value="SLH"/>
    <property type="match status" value="3"/>
</dbReference>
<feature type="domain" description="CBM6" evidence="9">
    <location>
        <begin position="1411"/>
        <end position="1529"/>
    </location>
</feature>
<feature type="domain" description="SLH" evidence="10">
    <location>
        <begin position="2047"/>
        <end position="2110"/>
    </location>
</feature>
<dbReference type="PROSITE" id="PS51175">
    <property type="entry name" value="CBM6"/>
    <property type="match status" value="3"/>
</dbReference>
<dbReference type="InterPro" id="IPR036962">
    <property type="entry name" value="Glyco_hydro_3_N_sf"/>
</dbReference>
<dbReference type="Proteomes" id="UP000269097">
    <property type="component" value="Chromosome"/>
</dbReference>
<keyword evidence="12" id="KW-1185">Reference proteome</keyword>
<dbReference type="InterPro" id="IPR006584">
    <property type="entry name" value="Cellulose-bd_IV"/>
</dbReference>
<evidence type="ECO:0000256" key="5">
    <source>
        <dbReference type="ARBA" id="ARBA00022801"/>
    </source>
</evidence>
<dbReference type="GO" id="GO:0030246">
    <property type="term" value="F:carbohydrate binding"/>
    <property type="evidence" value="ECO:0007669"/>
    <property type="project" value="InterPro"/>
</dbReference>
<dbReference type="InterPro" id="IPR017853">
    <property type="entry name" value="GH"/>
</dbReference>
<dbReference type="GO" id="GO:0009251">
    <property type="term" value="P:glucan catabolic process"/>
    <property type="evidence" value="ECO:0007669"/>
    <property type="project" value="TreeGrafter"/>
</dbReference>
<gene>
    <name evidence="11" type="ORF">EAV92_13095</name>
</gene>
<dbReference type="Pfam" id="PF13290">
    <property type="entry name" value="CHB_HEX_C_1"/>
    <property type="match status" value="1"/>
</dbReference>
<evidence type="ECO:0000259" key="9">
    <source>
        <dbReference type="PROSITE" id="PS51175"/>
    </source>
</evidence>
<dbReference type="InterPro" id="IPR036881">
    <property type="entry name" value="Glyco_hydro_3_C_sf"/>
</dbReference>
<evidence type="ECO:0000313" key="12">
    <source>
        <dbReference type="Proteomes" id="UP000269097"/>
    </source>
</evidence>
<dbReference type="Gene3D" id="2.60.40.1180">
    <property type="entry name" value="Golgi alpha-mannosidase II"/>
    <property type="match status" value="1"/>
</dbReference>
<protein>
    <recommendedName>
        <fullName evidence="3">beta-glucosidase</fullName>
        <ecNumber evidence="3">3.2.1.21</ecNumber>
    </recommendedName>
</protein>
<evidence type="ECO:0000313" key="11">
    <source>
        <dbReference type="EMBL" id="AYQ73426.1"/>
    </source>
</evidence>
<keyword evidence="5" id="KW-0378">Hydrolase</keyword>
<evidence type="ECO:0000256" key="2">
    <source>
        <dbReference type="ARBA" id="ARBA00005336"/>
    </source>
</evidence>